<sequence>MLQSIRTKTASWLVKLLFVLLVLSFAVWGIEDMFRGGNTSDIVIKVEDIEIPARQVNERLQSEISTLRQRFGQTITTEQARQLGLLDTVIDTMATDAVFLAFARDRGIVVTDTMVREAIAAEPAFRGPDGSFSRDQFVAALRSVGMTEDGYVQAMRRELMRQNVINATLASASAPDILVDRLYRHRAEKRVADLIFVANSSMQDVAAPTEAELVEFHKNNERRYLAPEYRSVSYVTLTAAALAAETLIPEEELRREYEARAASYATPETRDLSQMLFSEEEKAKQAATALAGGQDFAAVAQELAGMRPGDLTLAGVSQGDLVGGLGDAVFALPEGGVTEPLNSPFGWHIFRVDAIKPAATRSFDDVREELRAEMARERALDQLFEMANRLEDGLASGATLEETAQTLNAPVRKLENITRAGKTAEGTDVTDLPAPQRFLEAAFQTAEGQQSNTIEGQDGSFTVLRVDSVTEPAVKPFESVREQVREDVLAERRAEAAKQKAEALAEQLKGGTAIAEVASTAGISSATTAPFTRDGQGLENLPRSLASAAFRLATGAVQVVGAQDGQYVTVLKEIRPADPAQAEEGALDQLRQSLNQGMGNDLYASLTAGLRQTYPVEIDRAVIDRFF</sequence>
<dbReference type="GO" id="GO:0003755">
    <property type="term" value="F:peptidyl-prolyl cis-trans isomerase activity"/>
    <property type="evidence" value="ECO:0007669"/>
    <property type="project" value="UniProtKB-KW"/>
</dbReference>
<accession>A0A420WQD2</accession>
<dbReference type="AlphaFoldDB" id="A0A420WQD2"/>
<evidence type="ECO:0000256" key="3">
    <source>
        <dbReference type="ARBA" id="ARBA00022475"/>
    </source>
</evidence>
<name>A0A420WQD2_9PROT</name>
<dbReference type="Pfam" id="PF13145">
    <property type="entry name" value="Rotamase_2"/>
    <property type="match status" value="3"/>
</dbReference>
<dbReference type="SUPFAM" id="SSF54534">
    <property type="entry name" value="FKBP-like"/>
    <property type="match status" value="1"/>
</dbReference>
<evidence type="ECO:0000256" key="15">
    <source>
        <dbReference type="SAM" id="Phobius"/>
    </source>
</evidence>
<evidence type="ECO:0000256" key="11">
    <source>
        <dbReference type="ARBA" id="ARBA00038408"/>
    </source>
</evidence>
<keyword evidence="14 17" id="KW-0413">Isomerase</keyword>
<keyword evidence="7 15" id="KW-0472">Membrane</keyword>
<evidence type="ECO:0000256" key="12">
    <source>
        <dbReference type="ARBA" id="ARBA00040743"/>
    </source>
</evidence>
<reference evidence="17 18" key="1">
    <citation type="submission" date="2018-10" db="EMBL/GenBank/DDBJ databases">
        <title>Comparative analysis of microorganisms from saline springs in Andes Mountain Range, Colombia.</title>
        <authorList>
            <person name="Rubin E."/>
        </authorList>
    </citation>
    <scope>NUCLEOTIDE SEQUENCE [LARGE SCALE GENOMIC DNA]</scope>
    <source>
        <strain evidence="17 18">USBA 36</strain>
    </source>
</reference>
<evidence type="ECO:0000256" key="10">
    <source>
        <dbReference type="ARBA" id="ARBA00031484"/>
    </source>
</evidence>
<evidence type="ECO:0000313" key="17">
    <source>
        <dbReference type="EMBL" id="RKQ73199.1"/>
    </source>
</evidence>
<evidence type="ECO:0000256" key="4">
    <source>
        <dbReference type="ARBA" id="ARBA00022519"/>
    </source>
</evidence>
<keyword evidence="8" id="KW-0143">Chaperone</keyword>
<dbReference type="SUPFAM" id="SSF109998">
    <property type="entry name" value="Triger factor/SurA peptide-binding domain-like"/>
    <property type="match status" value="1"/>
</dbReference>
<gene>
    <name evidence="17" type="ORF">BCL74_0978</name>
</gene>
<evidence type="ECO:0000256" key="1">
    <source>
        <dbReference type="ARBA" id="ARBA00004382"/>
    </source>
</evidence>
<dbReference type="OrthoDB" id="9768393at2"/>
<evidence type="ECO:0000256" key="7">
    <source>
        <dbReference type="ARBA" id="ARBA00023136"/>
    </source>
</evidence>
<dbReference type="GO" id="GO:0005886">
    <property type="term" value="C:plasma membrane"/>
    <property type="evidence" value="ECO:0007669"/>
    <property type="project" value="UniProtKB-SubCell"/>
</dbReference>
<dbReference type="InterPro" id="IPR046357">
    <property type="entry name" value="PPIase_dom_sf"/>
</dbReference>
<dbReference type="EMBL" id="RBIG01000001">
    <property type="protein sequence ID" value="RKQ73199.1"/>
    <property type="molecule type" value="Genomic_DNA"/>
</dbReference>
<protein>
    <recommendedName>
        <fullName evidence="2">Parvulin-like PPIase</fullName>
    </recommendedName>
    <alternativeName>
        <fullName evidence="9">Peptidyl-prolyl cis-trans isomerase plp</fullName>
    </alternativeName>
    <alternativeName>
        <fullName evidence="12">Periplasmic chaperone PpiD</fullName>
    </alternativeName>
    <alternativeName>
        <fullName evidence="13">Periplasmic folding chaperone</fullName>
    </alternativeName>
    <alternativeName>
        <fullName evidence="10">Rotamase plp</fullName>
    </alternativeName>
</protein>
<dbReference type="InterPro" id="IPR027304">
    <property type="entry name" value="Trigger_fact/SurA_dom_sf"/>
</dbReference>
<dbReference type="InterPro" id="IPR052029">
    <property type="entry name" value="PpiD_chaperone"/>
</dbReference>
<feature type="transmembrane region" description="Helical" evidence="15">
    <location>
        <begin position="12"/>
        <end position="30"/>
    </location>
</feature>
<evidence type="ECO:0000256" key="13">
    <source>
        <dbReference type="ARBA" id="ARBA00042775"/>
    </source>
</evidence>
<evidence type="ECO:0000259" key="16">
    <source>
        <dbReference type="PROSITE" id="PS50198"/>
    </source>
</evidence>
<evidence type="ECO:0000256" key="8">
    <source>
        <dbReference type="ARBA" id="ARBA00023186"/>
    </source>
</evidence>
<feature type="domain" description="PpiC" evidence="16">
    <location>
        <begin position="267"/>
        <end position="354"/>
    </location>
</feature>
<dbReference type="Gene3D" id="3.10.50.40">
    <property type="match status" value="2"/>
</dbReference>
<dbReference type="Pfam" id="PF13624">
    <property type="entry name" value="SurA_N_3"/>
    <property type="match status" value="1"/>
</dbReference>
<organism evidence="17 18">
    <name type="scientific">Oceanibaculum indicum</name>
    <dbReference type="NCBI Taxonomy" id="526216"/>
    <lineage>
        <taxon>Bacteria</taxon>
        <taxon>Pseudomonadati</taxon>
        <taxon>Pseudomonadota</taxon>
        <taxon>Alphaproteobacteria</taxon>
        <taxon>Rhodospirillales</taxon>
        <taxon>Oceanibaculaceae</taxon>
        <taxon>Oceanibaculum</taxon>
    </lineage>
</organism>
<comment type="subcellular location">
    <subcellularLocation>
        <location evidence="1">Cell inner membrane</location>
        <topology evidence="1">Single-pass type II membrane protein</topology>
        <orientation evidence="1">Periplasmic side</orientation>
    </subcellularLocation>
</comment>
<keyword evidence="4" id="KW-0997">Cell inner membrane</keyword>
<comment type="similarity">
    <text evidence="11">Belongs to the PpiD chaperone family.</text>
</comment>
<keyword evidence="6 15" id="KW-1133">Transmembrane helix</keyword>
<dbReference type="PANTHER" id="PTHR47529:SF1">
    <property type="entry name" value="PERIPLASMIC CHAPERONE PPID"/>
    <property type="match status" value="1"/>
</dbReference>
<evidence type="ECO:0000256" key="9">
    <source>
        <dbReference type="ARBA" id="ARBA00030642"/>
    </source>
</evidence>
<keyword evidence="3" id="KW-1003">Cell membrane</keyword>
<proteinExistence type="inferred from homology"/>
<dbReference type="InterPro" id="IPR000297">
    <property type="entry name" value="PPIase_PpiC"/>
</dbReference>
<dbReference type="Proteomes" id="UP000277424">
    <property type="component" value="Unassembled WGS sequence"/>
</dbReference>
<dbReference type="RefSeq" id="WP_121217979.1">
    <property type="nucleotide sequence ID" value="NZ_RBIG01000001.1"/>
</dbReference>
<keyword evidence="5 15" id="KW-0812">Transmembrane</keyword>
<evidence type="ECO:0000256" key="5">
    <source>
        <dbReference type="ARBA" id="ARBA00022692"/>
    </source>
</evidence>
<evidence type="ECO:0000256" key="6">
    <source>
        <dbReference type="ARBA" id="ARBA00022989"/>
    </source>
</evidence>
<evidence type="ECO:0000313" key="18">
    <source>
        <dbReference type="Proteomes" id="UP000277424"/>
    </source>
</evidence>
<evidence type="ECO:0000256" key="2">
    <source>
        <dbReference type="ARBA" id="ARBA00018370"/>
    </source>
</evidence>
<comment type="caution">
    <text evidence="17">The sequence shown here is derived from an EMBL/GenBank/DDBJ whole genome shotgun (WGS) entry which is preliminary data.</text>
</comment>
<dbReference type="Gene3D" id="1.10.4030.10">
    <property type="entry name" value="Porin chaperone SurA, peptide-binding domain"/>
    <property type="match status" value="1"/>
</dbReference>
<keyword evidence="14" id="KW-0697">Rotamase</keyword>
<dbReference type="PROSITE" id="PS50198">
    <property type="entry name" value="PPIC_PPIASE_2"/>
    <property type="match status" value="1"/>
</dbReference>
<dbReference type="PANTHER" id="PTHR47529">
    <property type="entry name" value="PEPTIDYL-PROLYL CIS-TRANS ISOMERASE D"/>
    <property type="match status" value="1"/>
</dbReference>
<evidence type="ECO:0000256" key="14">
    <source>
        <dbReference type="PROSITE-ProRule" id="PRU00278"/>
    </source>
</evidence>